<evidence type="ECO:0000313" key="2">
    <source>
        <dbReference type="Proteomes" id="UP001164539"/>
    </source>
</evidence>
<gene>
    <name evidence="1" type="ORF">OWV82_011647</name>
</gene>
<sequence>MENKNKNIQRDVEDDEIDDSPIEQVRLTVPTTDDPELPILTFRTWVLGPTTCIILAFMGESFGYRQNPISLSSSCFQMLLVFFGKLMAATLPSKLITIPGTSWTFSMNPGPFNIKEHVLLTILATSGLDSPYSTTIIVMRKIFYHKYVNFWVGLLMILTSQMLGYGFAGIFMKFLVNNPYMWYPFTLLDVSFYRSLHDVELRPKRGITKLQFFVIASVASFAYAIIPGYFFPSLSALSIVCWFWKSSVTAQLIGSGRNGFGIGSFALDWNAISGYLSNPLAFPLSTIINIAFGFVLLLYVITPITYWTNTNNARHFPLSSLEIFDENGQVYNVSRALNENDLTFNQKGYQNYSKLYLSAVYVLTLGFDLASITASLSHFIVFHGREVWQQFKQAYDSSENTGDVHNRLMKKYKPVPQWWFLAILITATCLAILSCEGFGKQLQLPYWGILLSCLLVMIFILPLGVLEATTGKSIEMNVVSEMLIGYMYPGRPIANMVFKAYSVSTEYHALRFISEFKLAHYMKIAPKSMFIAQITGTMISSVVSFSTSWWLISTVENICDPKKLPKGSPWTCPFMNANYVGSVIWGVMGPQRIFFPHGIYSKLFYFFLIGLVAPVLVWCLLKCFPEKKWIKGINIPNITSGAIMLRASGAVSYWSWITVGILYNLIVYNKYKDWWAKYNYVLAYGLDMGIAFMSLLTSFTLGLQGIYGVDWWGLDVGDHCPLAQCPTAPGVTVDGCPPV</sequence>
<name>A0ACC1XYX4_MELAZ</name>
<dbReference type="EMBL" id="CM051399">
    <property type="protein sequence ID" value="KAJ4716665.1"/>
    <property type="molecule type" value="Genomic_DNA"/>
</dbReference>
<protein>
    <submittedName>
        <fullName evidence="1">Oligopeptide transporter</fullName>
    </submittedName>
</protein>
<keyword evidence="2" id="KW-1185">Reference proteome</keyword>
<comment type="caution">
    <text evidence="1">The sequence shown here is derived from an EMBL/GenBank/DDBJ whole genome shotgun (WGS) entry which is preliminary data.</text>
</comment>
<reference evidence="1 2" key="1">
    <citation type="journal article" date="2023" name="Science">
        <title>Complex scaffold remodeling in plant triterpene biosynthesis.</title>
        <authorList>
            <person name="De La Pena R."/>
            <person name="Hodgson H."/>
            <person name="Liu J.C."/>
            <person name="Stephenson M.J."/>
            <person name="Martin A.C."/>
            <person name="Owen C."/>
            <person name="Harkess A."/>
            <person name="Leebens-Mack J."/>
            <person name="Jimenez L.E."/>
            <person name="Osbourn A."/>
            <person name="Sattely E.S."/>
        </authorList>
    </citation>
    <scope>NUCLEOTIDE SEQUENCE [LARGE SCALE GENOMIC DNA]</scope>
    <source>
        <strain evidence="2">cv. JPN11</strain>
        <tissue evidence="1">Leaf</tissue>
    </source>
</reference>
<organism evidence="1 2">
    <name type="scientific">Melia azedarach</name>
    <name type="common">Chinaberry tree</name>
    <dbReference type="NCBI Taxonomy" id="155640"/>
    <lineage>
        <taxon>Eukaryota</taxon>
        <taxon>Viridiplantae</taxon>
        <taxon>Streptophyta</taxon>
        <taxon>Embryophyta</taxon>
        <taxon>Tracheophyta</taxon>
        <taxon>Spermatophyta</taxon>
        <taxon>Magnoliopsida</taxon>
        <taxon>eudicotyledons</taxon>
        <taxon>Gunneridae</taxon>
        <taxon>Pentapetalae</taxon>
        <taxon>rosids</taxon>
        <taxon>malvids</taxon>
        <taxon>Sapindales</taxon>
        <taxon>Meliaceae</taxon>
        <taxon>Melia</taxon>
    </lineage>
</organism>
<dbReference type="Proteomes" id="UP001164539">
    <property type="component" value="Chromosome 6"/>
</dbReference>
<accession>A0ACC1XYX4</accession>
<proteinExistence type="predicted"/>
<evidence type="ECO:0000313" key="1">
    <source>
        <dbReference type="EMBL" id="KAJ4716665.1"/>
    </source>
</evidence>